<protein>
    <submittedName>
        <fullName evidence="2">Uncharacterized protein</fullName>
    </submittedName>
</protein>
<keyword evidence="3" id="KW-1185">Reference proteome</keyword>
<evidence type="ECO:0000256" key="1">
    <source>
        <dbReference type="SAM" id="MobiDB-lite"/>
    </source>
</evidence>
<dbReference type="Proteomes" id="UP000639274">
    <property type="component" value="Chromosome"/>
</dbReference>
<proteinExistence type="predicted"/>
<sequence>MDDRDGCDHFRGEPSPEGNTADDRERRQQLVDAVRRLCAGTDRRLEALLELHRDNADAMRVLATYERNIEAGP</sequence>
<dbReference type="EMBL" id="CP071518">
    <property type="protein sequence ID" value="QSX78004.1"/>
    <property type="molecule type" value="Genomic_DNA"/>
</dbReference>
<feature type="compositionally biased region" description="Basic and acidic residues" evidence="1">
    <location>
        <begin position="1"/>
        <end position="14"/>
    </location>
</feature>
<dbReference type="KEGG" id="lsf:I8J32_014970"/>
<dbReference type="RefSeq" id="WP_207526652.1">
    <property type="nucleotide sequence ID" value="NZ_CP071518.1"/>
</dbReference>
<dbReference type="AlphaFoldDB" id="A0A975ARL1"/>
<reference evidence="2 3" key="1">
    <citation type="submission" date="2021-03" db="EMBL/GenBank/DDBJ databases">
        <title>Lysobacter sp. nov. isolated from soil of gangwondo yeongwol, south Korea.</title>
        <authorList>
            <person name="Kim K.R."/>
            <person name="Kim K.H."/>
            <person name="Jeon C.O."/>
        </authorList>
    </citation>
    <scope>NUCLEOTIDE SEQUENCE [LARGE SCALE GENOMIC DNA]</scope>
    <source>
        <strain evidence="2 3">R19</strain>
    </source>
</reference>
<name>A0A975ARL1_9GAMM</name>
<gene>
    <name evidence="2" type="ORF">I8J32_014970</name>
</gene>
<feature type="region of interest" description="Disordered" evidence="1">
    <location>
        <begin position="1"/>
        <end position="26"/>
    </location>
</feature>
<organism evidence="2 3">
    <name type="scientific">Agrilutibacter solisilvae</name>
    <dbReference type="NCBI Taxonomy" id="2763317"/>
    <lineage>
        <taxon>Bacteria</taxon>
        <taxon>Pseudomonadati</taxon>
        <taxon>Pseudomonadota</taxon>
        <taxon>Gammaproteobacteria</taxon>
        <taxon>Lysobacterales</taxon>
        <taxon>Lysobacteraceae</taxon>
        <taxon>Agrilutibacter</taxon>
    </lineage>
</organism>
<evidence type="ECO:0000313" key="3">
    <source>
        <dbReference type="Proteomes" id="UP000639274"/>
    </source>
</evidence>
<evidence type="ECO:0000313" key="2">
    <source>
        <dbReference type="EMBL" id="QSX78004.1"/>
    </source>
</evidence>
<accession>A0A975ARL1</accession>